<organism evidence="2 3">
    <name type="scientific">Solibaculum mannosilyticum</name>
    <dbReference type="NCBI Taxonomy" id="2780922"/>
    <lineage>
        <taxon>Bacteria</taxon>
        <taxon>Bacillati</taxon>
        <taxon>Bacillota</taxon>
        <taxon>Clostridia</taxon>
        <taxon>Eubacteriales</taxon>
        <taxon>Oscillospiraceae</taxon>
        <taxon>Solibaculum</taxon>
    </lineage>
</organism>
<name>A0A7I8D256_9FIRM</name>
<evidence type="ECO:0000313" key="3">
    <source>
        <dbReference type="Proteomes" id="UP000593890"/>
    </source>
</evidence>
<feature type="domain" description="HTH cro/C1-type" evidence="1">
    <location>
        <begin position="7"/>
        <end position="61"/>
    </location>
</feature>
<protein>
    <recommendedName>
        <fullName evidence="1">HTH cro/C1-type domain-containing protein</fullName>
    </recommendedName>
</protein>
<accession>A0A7I8D256</accession>
<dbReference type="InterPro" id="IPR001387">
    <property type="entry name" value="Cro/C1-type_HTH"/>
</dbReference>
<dbReference type="SUPFAM" id="SSF47413">
    <property type="entry name" value="lambda repressor-like DNA-binding domains"/>
    <property type="match status" value="1"/>
</dbReference>
<dbReference type="GO" id="GO:0003677">
    <property type="term" value="F:DNA binding"/>
    <property type="evidence" value="ECO:0007669"/>
    <property type="project" value="InterPro"/>
</dbReference>
<reference evidence="3" key="1">
    <citation type="submission" date="2020-07" db="EMBL/GenBank/DDBJ databases">
        <title>Complete genome sequencing of Clostridia bacterium strain 12CBH8.</title>
        <authorList>
            <person name="Sakamoto M."/>
            <person name="Murakami T."/>
            <person name="Mori H."/>
        </authorList>
    </citation>
    <scope>NUCLEOTIDE SEQUENCE [LARGE SCALE GENOMIC DNA]</scope>
    <source>
        <strain evidence="3">12CBH8</strain>
    </source>
</reference>
<dbReference type="InterPro" id="IPR010982">
    <property type="entry name" value="Lambda_DNA-bd_dom_sf"/>
</dbReference>
<dbReference type="PROSITE" id="PS50943">
    <property type="entry name" value="HTH_CROC1"/>
    <property type="match status" value="1"/>
</dbReference>
<proteinExistence type="predicted"/>
<dbReference type="EMBL" id="AP023321">
    <property type="protein sequence ID" value="BCI59792.1"/>
    <property type="molecule type" value="Genomic_DNA"/>
</dbReference>
<dbReference type="Pfam" id="PF01381">
    <property type="entry name" value="HTH_3"/>
    <property type="match status" value="1"/>
</dbReference>
<dbReference type="RefSeq" id="WP_200818887.1">
    <property type="nucleotide sequence ID" value="NZ_AP023321.1"/>
</dbReference>
<dbReference type="SMART" id="SM00530">
    <property type="entry name" value="HTH_XRE"/>
    <property type="match status" value="1"/>
</dbReference>
<evidence type="ECO:0000313" key="2">
    <source>
        <dbReference type="EMBL" id="BCI59792.1"/>
    </source>
</evidence>
<dbReference type="Gene3D" id="1.10.260.40">
    <property type="entry name" value="lambda repressor-like DNA-binding domains"/>
    <property type="match status" value="1"/>
</dbReference>
<keyword evidence="3" id="KW-1185">Reference proteome</keyword>
<dbReference type="AlphaFoldDB" id="A0A7I8D256"/>
<sequence length="78" mass="9129">MQEHNIFRAYRMKSGFTQCQLADLLDVDQTTISKWENGVAYPHVAVLLQFSRLVRADPRQLFDGIVKMERQKSRRSAM</sequence>
<evidence type="ECO:0000259" key="1">
    <source>
        <dbReference type="PROSITE" id="PS50943"/>
    </source>
</evidence>
<gene>
    <name evidence="2" type="ORF">C12CBH8_04310</name>
</gene>
<dbReference type="KEGG" id="sman:C12CBH8_04310"/>
<dbReference type="CDD" id="cd00093">
    <property type="entry name" value="HTH_XRE"/>
    <property type="match status" value="1"/>
</dbReference>
<dbReference type="Proteomes" id="UP000593890">
    <property type="component" value="Chromosome"/>
</dbReference>